<organism evidence="2">
    <name type="scientific">Oryza nivara</name>
    <name type="common">Indian wild rice</name>
    <name type="synonym">Oryza sativa f. spontanea</name>
    <dbReference type="NCBI Taxonomy" id="4536"/>
    <lineage>
        <taxon>Eukaryota</taxon>
        <taxon>Viridiplantae</taxon>
        <taxon>Streptophyta</taxon>
        <taxon>Embryophyta</taxon>
        <taxon>Tracheophyta</taxon>
        <taxon>Spermatophyta</taxon>
        <taxon>Magnoliopsida</taxon>
        <taxon>Liliopsida</taxon>
        <taxon>Poales</taxon>
        <taxon>Poaceae</taxon>
        <taxon>BOP clade</taxon>
        <taxon>Oryzoideae</taxon>
        <taxon>Oryzeae</taxon>
        <taxon>Oryzinae</taxon>
        <taxon>Oryza</taxon>
    </lineage>
</organism>
<feature type="compositionally biased region" description="Basic residues" evidence="1">
    <location>
        <begin position="19"/>
        <end position="34"/>
    </location>
</feature>
<proteinExistence type="predicted"/>
<dbReference type="Gramene" id="ONIVA04G09740.1">
    <property type="protein sequence ID" value="ONIVA04G09740.1"/>
    <property type="gene ID" value="ONIVA04G09740"/>
</dbReference>
<accession>A0A0E0H0F1</accession>
<evidence type="ECO:0000313" key="3">
    <source>
        <dbReference type="Proteomes" id="UP000006591"/>
    </source>
</evidence>
<evidence type="ECO:0000256" key="1">
    <source>
        <dbReference type="SAM" id="MobiDB-lite"/>
    </source>
</evidence>
<reference evidence="2" key="1">
    <citation type="submission" date="2015-04" db="UniProtKB">
        <authorList>
            <consortium name="EnsemblPlants"/>
        </authorList>
    </citation>
    <scope>IDENTIFICATION</scope>
    <source>
        <strain evidence="2">SL10</strain>
    </source>
</reference>
<evidence type="ECO:0000313" key="2">
    <source>
        <dbReference type="EnsemblPlants" id="ONIVA04G09740.1"/>
    </source>
</evidence>
<name>A0A0E0H0F1_ORYNI</name>
<feature type="region of interest" description="Disordered" evidence="1">
    <location>
        <begin position="1"/>
        <end position="48"/>
    </location>
</feature>
<protein>
    <submittedName>
        <fullName evidence="2">Uncharacterized protein</fullName>
    </submittedName>
</protein>
<reference evidence="2" key="2">
    <citation type="submission" date="2018-04" db="EMBL/GenBank/DDBJ databases">
        <title>OnivRS2 (Oryza nivara Reference Sequence Version 2).</title>
        <authorList>
            <person name="Zhang J."/>
            <person name="Kudrna D."/>
            <person name="Lee S."/>
            <person name="Talag J."/>
            <person name="Rajasekar S."/>
            <person name="Welchert J."/>
            <person name="Hsing Y.-I."/>
            <person name="Wing R.A."/>
        </authorList>
    </citation>
    <scope>NUCLEOTIDE SEQUENCE [LARGE SCALE GENOMIC DNA]</scope>
    <source>
        <strain evidence="2">SL10</strain>
    </source>
</reference>
<dbReference type="Proteomes" id="UP000006591">
    <property type="component" value="Chromosome 4"/>
</dbReference>
<keyword evidence="3" id="KW-1185">Reference proteome</keyword>
<dbReference type="EnsemblPlants" id="ONIVA04G09740.1">
    <property type="protein sequence ID" value="ONIVA04G09740.1"/>
    <property type="gene ID" value="ONIVA04G09740"/>
</dbReference>
<dbReference type="AlphaFoldDB" id="A0A0E0H0F1"/>
<sequence>MSPSNPICAKENEAEANRRGRRRIAGPSSRRRAAARPGGRPATRHGDQPATKLHYLAAVFLDLGTALSWPCAGGAELRSGRDARPPPAGMLPLPLALVAAAAAFVLASRCLSSRGGKKDDIEAETVDYCARDPINIILHTQGVPALATSSEGAESCDEDAARCWGVGDERRERSSGDTRGGRVGSECEVMREAGLLLPKLRDRSLWGKAARGKRIIIGLKFLPASFPIRILYTYGTYCISI</sequence>